<evidence type="ECO:0000313" key="10">
    <source>
        <dbReference type="EMBL" id="SGZ47480.1"/>
    </source>
</evidence>
<evidence type="ECO:0000256" key="2">
    <source>
        <dbReference type="ARBA" id="ARBA00004123"/>
    </source>
</evidence>
<dbReference type="OrthoDB" id="5598057at2759"/>
<comment type="similarity">
    <text evidence="3">Belongs to the ETT1 family.</text>
</comment>
<dbReference type="Pfam" id="PF12753">
    <property type="entry name" value="Nro1"/>
    <property type="match status" value="1"/>
</dbReference>
<protein>
    <recommendedName>
        <fullName evidence="4">Enhancer of translation termination 1</fullName>
    </recommendedName>
</protein>
<evidence type="ECO:0000256" key="5">
    <source>
        <dbReference type="ARBA" id="ARBA00022845"/>
    </source>
</evidence>
<keyword evidence="11" id="KW-1185">Reference proteome</keyword>
<dbReference type="InterPro" id="IPR024318">
    <property type="entry name" value="Nro1/ETT1"/>
</dbReference>
<dbReference type="PANTHER" id="PTHR28290">
    <property type="entry name" value="ENHANCER OF TRANSLATION TERMINATION 1"/>
    <property type="match status" value="1"/>
</dbReference>
<evidence type="ECO:0000256" key="3">
    <source>
        <dbReference type="ARBA" id="ARBA00007273"/>
    </source>
</evidence>
<dbReference type="GO" id="GO:0005634">
    <property type="term" value="C:nucleus"/>
    <property type="evidence" value="ECO:0007669"/>
    <property type="project" value="UniProtKB-SubCell"/>
</dbReference>
<evidence type="ECO:0000256" key="1">
    <source>
        <dbReference type="ARBA" id="ARBA00003395"/>
    </source>
</evidence>
<evidence type="ECO:0000313" key="11">
    <source>
        <dbReference type="Proteomes" id="UP000182334"/>
    </source>
</evidence>
<evidence type="ECO:0000256" key="8">
    <source>
        <dbReference type="ARBA" id="ARBA00023242"/>
    </source>
</evidence>
<keyword evidence="8" id="KW-0539">Nucleus</keyword>
<evidence type="ECO:0000256" key="7">
    <source>
        <dbReference type="ARBA" id="ARBA00023163"/>
    </source>
</evidence>
<feature type="region of interest" description="Disordered" evidence="9">
    <location>
        <begin position="1"/>
        <end position="36"/>
    </location>
</feature>
<evidence type="ECO:0000256" key="9">
    <source>
        <dbReference type="SAM" id="MobiDB-lite"/>
    </source>
</evidence>
<dbReference type="EMBL" id="LT635756">
    <property type="protein sequence ID" value="SGZ47480.1"/>
    <property type="molecule type" value="Genomic_DNA"/>
</dbReference>
<feature type="compositionally biased region" description="Acidic residues" evidence="9">
    <location>
        <begin position="243"/>
        <end position="253"/>
    </location>
</feature>
<proteinExistence type="inferred from homology"/>
<dbReference type="GO" id="GO:2000640">
    <property type="term" value="P:positive regulation of SREBP signaling pathway"/>
    <property type="evidence" value="ECO:0007669"/>
    <property type="project" value="TreeGrafter"/>
</dbReference>
<sequence length="421" mass="48135">MAPKRHLGLGKAAKVKKQKTESEEPAPSEVSEDKNELTVEMDEEVDANDAVGQLVALWRTFLLSEEKKELMLNGIIHECDRLLRKKHNSGETSGKDADDEIIDLNGQFHAIYAQALSSLAFFHTEEEDKVAQFFTAASERIQAGREQYPESIELLFGEARILMNRIPLVEVSQLTLDSKISKKHPEVAKSLDHSLSKWEEAVSMAETRQEYKHFNLENLDFLQALDDFLDMSDNFGKVHMEGEDSDDEDDEDKQVDLAPTHPLHSVRELDKYNQWWREHSVRFLKNLDLQSKPPADLRRELCKRLGQSYLMEAEIPSSVFTTLTYYSKGQKEINGLTKEQAQKISQELFNSALKYLKDAQDEQDPDTWANVAEAMISLANTHDLESKEQESIYKEAEDILTRANNATNGKYDDILENLLLN</sequence>
<keyword evidence="5" id="KW-0810">Translation regulation</keyword>
<dbReference type="GO" id="GO:0006417">
    <property type="term" value="P:regulation of translation"/>
    <property type="evidence" value="ECO:0007669"/>
    <property type="project" value="UniProtKB-KW"/>
</dbReference>
<keyword evidence="7" id="KW-0804">Transcription</keyword>
<comment type="function">
    <text evidence="1">Required for correct translation termination and probably involved in regulation of hypoxic gene expression.</text>
</comment>
<comment type="subcellular location">
    <subcellularLocation>
        <location evidence="2">Nucleus</location>
    </subcellularLocation>
</comment>
<name>A0A1L0B8Z2_9ASCO</name>
<feature type="region of interest" description="Disordered" evidence="9">
    <location>
        <begin position="238"/>
        <end position="260"/>
    </location>
</feature>
<dbReference type="STRING" id="45354.A0A1L0B8Z2"/>
<evidence type="ECO:0000256" key="4">
    <source>
        <dbReference type="ARBA" id="ARBA00017359"/>
    </source>
</evidence>
<evidence type="ECO:0000256" key="6">
    <source>
        <dbReference type="ARBA" id="ARBA00023015"/>
    </source>
</evidence>
<dbReference type="AlphaFoldDB" id="A0A1L0B8Z2"/>
<organism evidence="10 11">
    <name type="scientific">Sungouiella intermedia</name>
    <dbReference type="NCBI Taxonomy" id="45354"/>
    <lineage>
        <taxon>Eukaryota</taxon>
        <taxon>Fungi</taxon>
        <taxon>Dikarya</taxon>
        <taxon>Ascomycota</taxon>
        <taxon>Saccharomycotina</taxon>
        <taxon>Pichiomycetes</taxon>
        <taxon>Metschnikowiaceae</taxon>
        <taxon>Sungouiella</taxon>
    </lineage>
</organism>
<feature type="compositionally biased region" description="Basic residues" evidence="9">
    <location>
        <begin position="1"/>
        <end position="17"/>
    </location>
</feature>
<dbReference type="PANTHER" id="PTHR28290:SF1">
    <property type="entry name" value="ENHANCER OF TRANSLATION TERMINATION 1"/>
    <property type="match status" value="1"/>
</dbReference>
<reference evidence="10 11" key="1">
    <citation type="submission" date="2016-10" db="EMBL/GenBank/DDBJ databases">
        <authorList>
            <person name="de Groot N.N."/>
        </authorList>
    </citation>
    <scope>NUCLEOTIDE SEQUENCE [LARGE SCALE GENOMIC DNA]</scope>
    <source>
        <strain evidence="10 11">CBS 141442</strain>
    </source>
</reference>
<accession>A0A1L0B8Z2</accession>
<dbReference type="Proteomes" id="UP000182334">
    <property type="component" value="Chromosome I"/>
</dbReference>
<gene>
    <name evidence="10" type="ORF">SAMEA4029010_CIC11G00000002443</name>
</gene>
<keyword evidence="6" id="KW-0805">Transcription regulation</keyword>